<feature type="compositionally biased region" description="Polar residues" evidence="1">
    <location>
        <begin position="100"/>
        <end position="115"/>
    </location>
</feature>
<dbReference type="OrthoDB" id="4127469at2759"/>
<gene>
    <name evidence="3" type="ORF">G647_02666</name>
</gene>
<dbReference type="HOGENOM" id="CLU_1677652_0_0_1"/>
<keyword evidence="2" id="KW-0472">Membrane</keyword>
<dbReference type="RefSeq" id="XP_008725234.1">
    <property type="nucleotide sequence ID" value="XM_008727012.1"/>
</dbReference>
<feature type="region of interest" description="Disordered" evidence="1">
    <location>
        <begin position="78"/>
        <end position="144"/>
    </location>
</feature>
<dbReference type="GeneID" id="19981159"/>
<dbReference type="VEuPathDB" id="FungiDB:G647_02666"/>
<protein>
    <submittedName>
        <fullName evidence="3">Uncharacterized protein</fullName>
    </submittedName>
</protein>
<evidence type="ECO:0000256" key="1">
    <source>
        <dbReference type="SAM" id="MobiDB-lite"/>
    </source>
</evidence>
<sequence length="157" mass="17739">MVQYTPPPADLSHLNPIQRYMQKGELEGRDWAFLLIFVLAYLAARPAIQRGIKWWMADDELKEGERAQAEFLRSKAKVSPNAIRGNKSQEATTIPEGAGDTTTGSSLAHTGNVTNRKAKDRSQAEILLDWDDQPERKPTEGDKADVVTWMNRWSNEE</sequence>
<feature type="transmembrane region" description="Helical" evidence="2">
    <location>
        <begin position="31"/>
        <end position="48"/>
    </location>
</feature>
<evidence type="ECO:0000313" key="4">
    <source>
        <dbReference type="Proteomes" id="UP000030678"/>
    </source>
</evidence>
<reference evidence="3 4" key="1">
    <citation type="submission" date="2013-03" db="EMBL/GenBank/DDBJ databases">
        <title>The Genome Sequence of Cladophialophora carrionii CBS 160.54.</title>
        <authorList>
            <consortium name="The Broad Institute Genomics Platform"/>
            <person name="Cuomo C."/>
            <person name="de Hoog S."/>
            <person name="Gorbushina A."/>
            <person name="Walker B."/>
            <person name="Young S.K."/>
            <person name="Zeng Q."/>
            <person name="Gargeya S."/>
            <person name="Fitzgerald M."/>
            <person name="Haas B."/>
            <person name="Abouelleil A."/>
            <person name="Allen A.W."/>
            <person name="Alvarado L."/>
            <person name="Arachchi H.M."/>
            <person name="Berlin A.M."/>
            <person name="Chapman S.B."/>
            <person name="Gainer-Dewar J."/>
            <person name="Goldberg J."/>
            <person name="Griggs A."/>
            <person name="Gujja S."/>
            <person name="Hansen M."/>
            <person name="Howarth C."/>
            <person name="Imamovic A."/>
            <person name="Ireland A."/>
            <person name="Larimer J."/>
            <person name="McCowan C."/>
            <person name="Murphy C."/>
            <person name="Pearson M."/>
            <person name="Poon T.W."/>
            <person name="Priest M."/>
            <person name="Roberts A."/>
            <person name="Saif S."/>
            <person name="Shea T."/>
            <person name="Sisk P."/>
            <person name="Sykes S."/>
            <person name="Wortman J."/>
            <person name="Nusbaum C."/>
            <person name="Birren B."/>
        </authorList>
    </citation>
    <scope>NUCLEOTIDE SEQUENCE [LARGE SCALE GENOMIC DNA]</scope>
    <source>
        <strain evidence="3 4">CBS 160.54</strain>
    </source>
</reference>
<keyword evidence="2" id="KW-1133">Transmembrane helix</keyword>
<name>V9DG90_9EURO</name>
<feature type="compositionally biased region" description="Basic and acidic residues" evidence="1">
    <location>
        <begin position="133"/>
        <end position="144"/>
    </location>
</feature>
<keyword evidence="2" id="KW-0812">Transmembrane</keyword>
<evidence type="ECO:0000256" key="2">
    <source>
        <dbReference type="SAM" id="Phobius"/>
    </source>
</evidence>
<accession>V9DG90</accession>
<evidence type="ECO:0000313" key="3">
    <source>
        <dbReference type="EMBL" id="ETI25889.1"/>
    </source>
</evidence>
<dbReference type="AlphaFoldDB" id="V9DG90"/>
<dbReference type="Proteomes" id="UP000030678">
    <property type="component" value="Unassembled WGS sequence"/>
</dbReference>
<proteinExistence type="predicted"/>
<organism evidence="3 4">
    <name type="scientific">Cladophialophora carrionii CBS 160.54</name>
    <dbReference type="NCBI Taxonomy" id="1279043"/>
    <lineage>
        <taxon>Eukaryota</taxon>
        <taxon>Fungi</taxon>
        <taxon>Dikarya</taxon>
        <taxon>Ascomycota</taxon>
        <taxon>Pezizomycotina</taxon>
        <taxon>Eurotiomycetes</taxon>
        <taxon>Chaetothyriomycetidae</taxon>
        <taxon>Chaetothyriales</taxon>
        <taxon>Herpotrichiellaceae</taxon>
        <taxon>Cladophialophora</taxon>
    </lineage>
</organism>
<dbReference type="EMBL" id="KB822703">
    <property type="protein sequence ID" value="ETI25889.1"/>
    <property type="molecule type" value="Genomic_DNA"/>
</dbReference>
<dbReference type="InterPro" id="IPR011431">
    <property type="entry name" value="Trafficking_Pga2"/>
</dbReference>
<dbReference type="Pfam" id="PF07543">
    <property type="entry name" value="PGA2"/>
    <property type="match status" value="1"/>
</dbReference>